<keyword evidence="1" id="KW-0812">Transmembrane</keyword>
<dbReference type="RefSeq" id="WP_265681290.1">
    <property type="nucleotide sequence ID" value="NZ_CP120863.1"/>
</dbReference>
<keyword evidence="3" id="KW-0548">Nucleotidyltransferase</keyword>
<dbReference type="Pfam" id="PF00990">
    <property type="entry name" value="GGDEF"/>
    <property type="match status" value="1"/>
</dbReference>
<accession>A0ABY8F263</accession>
<dbReference type="PANTHER" id="PTHR46663">
    <property type="entry name" value="DIGUANYLATE CYCLASE DGCT-RELATED"/>
    <property type="match status" value="1"/>
</dbReference>
<dbReference type="Pfam" id="PF05228">
    <property type="entry name" value="CHASE4"/>
    <property type="match status" value="1"/>
</dbReference>
<keyword evidence="1" id="KW-0472">Membrane</keyword>
<keyword evidence="4" id="KW-1185">Reference proteome</keyword>
<dbReference type="InterPro" id="IPR052163">
    <property type="entry name" value="DGC-Regulatory_Protein"/>
</dbReference>
<feature type="transmembrane region" description="Helical" evidence="1">
    <location>
        <begin position="249"/>
        <end position="272"/>
    </location>
</feature>
<organism evidence="3 4">
    <name type="scientific">Roseibium porphyridii</name>
    <dbReference type="NCBI Taxonomy" id="2866279"/>
    <lineage>
        <taxon>Bacteria</taxon>
        <taxon>Pseudomonadati</taxon>
        <taxon>Pseudomonadota</taxon>
        <taxon>Alphaproteobacteria</taxon>
        <taxon>Hyphomicrobiales</taxon>
        <taxon>Stappiaceae</taxon>
        <taxon>Roseibium</taxon>
    </lineage>
</organism>
<dbReference type="EMBL" id="CP120863">
    <property type="protein sequence ID" value="WFE88097.1"/>
    <property type="molecule type" value="Genomic_DNA"/>
</dbReference>
<dbReference type="Proteomes" id="UP001209803">
    <property type="component" value="Chromosome"/>
</dbReference>
<name>A0ABY8F263_9HYPH</name>
<keyword evidence="1" id="KW-1133">Transmembrane helix</keyword>
<feature type="domain" description="GGDEF" evidence="2">
    <location>
        <begin position="321"/>
        <end position="455"/>
    </location>
</feature>
<dbReference type="PROSITE" id="PS50887">
    <property type="entry name" value="GGDEF"/>
    <property type="match status" value="1"/>
</dbReference>
<protein>
    <submittedName>
        <fullName evidence="3">Diguanylate cyclase</fullName>
        <ecNumber evidence="3">2.7.7.65</ecNumber>
    </submittedName>
</protein>
<evidence type="ECO:0000256" key="1">
    <source>
        <dbReference type="SAM" id="Phobius"/>
    </source>
</evidence>
<keyword evidence="3" id="KW-0808">Transferase</keyword>
<dbReference type="NCBIfam" id="TIGR00254">
    <property type="entry name" value="GGDEF"/>
    <property type="match status" value="1"/>
</dbReference>
<dbReference type="SUPFAM" id="SSF55073">
    <property type="entry name" value="Nucleotide cyclase"/>
    <property type="match status" value="1"/>
</dbReference>
<dbReference type="InterPro" id="IPR000160">
    <property type="entry name" value="GGDEF_dom"/>
</dbReference>
<gene>
    <name evidence="3" type="ORF">K1718_18250</name>
</gene>
<evidence type="ECO:0000313" key="4">
    <source>
        <dbReference type="Proteomes" id="UP001209803"/>
    </source>
</evidence>
<evidence type="ECO:0000313" key="3">
    <source>
        <dbReference type="EMBL" id="WFE88097.1"/>
    </source>
</evidence>
<dbReference type="InterPro" id="IPR043128">
    <property type="entry name" value="Rev_trsase/Diguanyl_cyclase"/>
</dbReference>
<dbReference type="CDD" id="cd01949">
    <property type="entry name" value="GGDEF"/>
    <property type="match status" value="1"/>
</dbReference>
<evidence type="ECO:0000259" key="2">
    <source>
        <dbReference type="PROSITE" id="PS50887"/>
    </source>
</evidence>
<dbReference type="GO" id="GO:0052621">
    <property type="term" value="F:diguanylate cyclase activity"/>
    <property type="evidence" value="ECO:0007669"/>
    <property type="project" value="UniProtKB-EC"/>
</dbReference>
<reference evidence="3 4" key="1">
    <citation type="submission" date="2023-03" db="EMBL/GenBank/DDBJ databases">
        <title>Roseibium porphyridii sp. nov. and Roseibium rhodosorbium sp. nov. isolated from marine algae, Porphyridium cruentum and Rhodosorus marinus, respectively.</title>
        <authorList>
            <person name="Lee M.W."/>
            <person name="Choi B.J."/>
            <person name="Lee J.K."/>
            <person name="Choi D.G."/>
            <person name="Baek J.H."/>
            <person name="Bayburt H."/>
            <person name="Kim J.M."/>
            <person name="Han D.M."/>
            <person name="Kim K.H."/>
            <person name="Jeon C.O."/>
        </authorList>
    </citation>
    <scope>NUCLEOTIDE SEQUENCE [LARGE SCALE GENOMIC DNA]</scope>
    <source>
        <strain evidence="3 4">KMA01</strain>
    </source>
</reference>
<dbReference type="SMART" id="SM00267">
    <property type="entry name" value="GGDEF"/>
    <property type="match status" value="1"/>
</dbReference>
<dbReference type="InterPro" id="IPR007892">
    <property type="entry name" value="CHASE4"/>
</dbReference>
<dbReference type="EC" id="2.7.7.65" evidence="3"/>
<proteinExistence type="predicted"/>
<dbReference type="PANTHER" id="PTHR46663:SF4">
    <property type="entry name" value="DIGUANYLATE CYCLASE DGCT-RELATED"/>
    <property type="match status" value="1"/>
</dbReference>
<sequence>MLSAASLTFIAHMAWREADRKALESEQMRMDAMLKDIHWQIGRDQLSLAQWDKTFNAVQAPLDKEFIKDELVEYLWEDYVLDRTFIVRKDGMLIAEAVELETRFEPKQLPPDNLIRKLADQTRAAFEAKRGESGSVFSDWYMPQSVLLDLSAATFALVDGTPAFLSAMPILPDDGQVQLNEDYPLVLVNAAYFDEDWIAEINDQLSFKDLHFQLGMPSQDDVRNHLVVAADGSVFGYFRWDHAKPGREIWAAALPLIFVLATLIAVVAFAAASKISRLSTSLEESERKNHYFARHDALTGLPNRHHFSDCLAFALDNLPDRPFAIFTCDLDRFKPVNDTYGHEAGDKVICAVADRLQGLVADKGVVSRIGGDEFIILVTSLSDKHPLQLLANQLRSAVAQPFDIGNGQQVEIGISIGIATAPDCGATEKDLIRLADMALYRAKDNGRNAFEFAMAPSAPDAGDMSGFTTQSKLH</sequence>
<dbReference type="InterPro" id="IPR029787">
    <property type="entry name" value="Nucleotide_cyclase"/>
</dbReference>
<dbReference type="Gene3D" id="3.30.70.270">
    <property type="match status" value="1"/>
</dbReference>